<reference evidence="1" key="1">
    <citation type="submission" date="2020-07" db="EMBL/GenBank/DDBJ databases">
        <authorList>
            <person name="Pettersson B.M.F."/>
            <person name="Behra P.R.K."/>
            <person name="Ramesh M."/>
            <person name="Das S."/>
            <person name="Dasgupta S."/>
            <person name="Kirsebom L.A."/>
        </authorList>
    </citation>
    <scope>NUCLEOTIDE SEQUENCE</scope>
    <source>
        <strain evidence="1">CCUG 55640</strain>
    </source>
</reference>
<comment type="caution">
    <text evidence="1">The sequence shown here is derived from an EMBL/GenBank/DDBJ whole genome shotgun (WGS) entry which is preliminary data.</text>
</comment>
<accession>A0AA41XTI9</accession>
<reference evidence="1" key="2">
    <citation type="journal article" date="2022" name="BMC Genomics">
        <title>Comparative genome analysis of mycobacteria focusing on tRNA and non-coding RNA.</title>
        <authorList>
            <person name="Behra P.R.K."/>
            <person name="Pettersson B.M.F."/>
            <person name="Ramesh M."/>
            <person name="Das S."/>
            <person name="Dasgupta S."/>
            <person name="Kirsebom L.A."/>
        </authorList>
    </citation>
    <scope>NUCLEOTIDE SEQUENCE</scope>
    <source>
        <strain evidence="1">CCUG 55640</strain>
    </source>
</reference>
<gene>
    <name evidence="1" type="ORF">H7K38_26645</name>
</gene>
<dbReference type="Proteomes" id="UP001141650">
    <property type="component" value="Unassembled WGS sequence"/>
</dbReference>
<dbReference type="RefSeq" id="WP_083140896.1">
    <property type="nucleotide sequence ID" value="NZ_JACKVH010000031.1"/>
</dbReference>
<dbReference type="AlphaFoldDB" id="A0AA41XTI9"/>
<evidence type="ECO:0000313" key="1">
    <source>
        <dbReference type="EMBL" id="MCV7382198.1"/>
    </source>
</evidence>
<proteinExistence type="predicted"/>
<sequence>MTDVEQIRDELSEPNPFAREPAPVASSVFALAVHSFTRWPVDAWAGIRDGQGLLRTLYWIQGNTLGQLVAEGDENSLKVTGSVQQISNISAVHIAAEVSQDDFVVGRGRRSVTVKVDGAKDITVDVAQCEGHLREQANAFIDTLLDAVR</sequence>
<name>A0AA41XTI9_9MYCO</name>
<organism evidence="1 2">
    <name type="scientific">Mycobacterium alsense</name>
    <dbReference type="NCBI Taxonomy" id="324058"/>
    <lineage>
        <taxon>Bacteria</taxon>
        <taxon>Bacillati</taxon>
        <taxon>Actinomycetota</taxon>
        <taxon>Actinomycetes</taxon>
        <taxon>Mycobacteriales</taxon>
        <taxon>Mycobacteriaceae</taxon>
        <taxon>Mycobacterium</taxon>
    </lineage>
</organism>
<dbReference type="EMBL" id="JACKVH010000031">
    <property type="protein sequence ID" value="MCV7382198.1"/>
    <property type="molecule type" value="Genomic_DNA"/>
</dbReference>
<protein>
    <submittedName>
        <fullName evidence="1">Uncharacterized protein</fullName>
    </submittedName>
</protein>
<evidence type="ECO:0000313" key="2">
    <source>
        <dbReference type="Proteomes" id="UP001141650"/>
    </source>
</evidence>